<dbReference type="InterPro" id="IPR027417">
    <property type="entry name" value="P-loop_NTPase"/>
</dbReference>
<dbReference type="SUPFAM" id="SSF52540">
    <property type="entry name" value="P-loop containing nucleoside triphosphate hydrolases"/>
    <property type="match status" value="1"/>
</dbReference>
<dbReference type="Pfam" id="PF01121">
    <property type="entry name" value="CoaE"/>
    <property type="match status" value="1"/>
</dbReference>
<keyword evidence="2" id="KW-0067">ATP-binding</keyword>
<dbReference type="GO" id="GO:0005524">
    <property type="term" value="F:ATP binding"/>
    <property type="evidence" value="ECO:0007669"/>
    <property type="project" value="UniProtKB-KW"/>
</dbReference>
<evidence type="ECO:0000256" key="1">
    <source>
        <dbReference type="ARBA" id="ARBA00022741"/>
    </source>
</evidence>
<accession>A0A645HY18</accession>
<dbReference type="GO" id="GO:0004140">
    <property type="term" value="F:dephospho-CoA kinase activity"/>
    <property type="evidence" value="ECO:0007669"/>
    <property type="project" value="UniProtKB-EC"/>
</dbReference>
<keyword evidence="3" id="KW-0418">Kinase</keyword>
<dbReference type="InterPro" id="IPR001977">
    <property type="entry name" value="Depp_CoAkinase"/>
</dbReference>
<proteinExistence type="inferred from homology"/>
<evidence type="ECO:0000313" key="3">
    <source>
        <dbReference type="EMBL" id="MPN41074.1"/>
    </source>
</evidence>
<dbReference type="GO" id="GO:0015937">
    <property type="term" value="P:coenzyme A biosynthetic process"/>
    <property type="evidence" value="ECO:0007669"/>
    <property type="project" value="InterPro"/>
</dbReference>
<dbReference type="CDD" id="cd02022">
    <property type="entry name" value="DPCK"/>
    <property type="match status" value="1"/>
</dbReference>
<keyword evidence="3" id="KW-0808">Transferase</keyword>
<protein>
    <submittedName>
        <fullName evidence="3">Dephospho-CoA kinase</fullName>
        <ecNumber evidence="3">2.7.1.24</ecNumber>
    </submittedName>
</protein>
<dbReference type="NCBIfam" id="TIGR00152">
    <property type="entry name" value="dephospho-CoA kinase"/>
    <property type="match status" value="1"/>
</dbReference>
<dbReference type="EC" id="2.7.1.24" evidence="3"/>
<sequence>MLVIGITGKACAGKNAYSSVFASFGFPVVDVDTLGHAALQTSEQKIIQAFGSDILTGGAIDRKKLGALVFSDPRKLKVLESISHPEMVEACKHLIDQARKQNKEAIILNAALLGRMGLADLCDHIVFIQAPLLVRYLRAKGRERLSWKRFLDRERAQKDINVASLAGKKPVKVLHNTRSRTLIHRQVATYCATIGLPISPQF</sequence>
<name>A0A645HY18_9ZZZZ</name>
<dbReference type="PROSITE" id="PS51219">
    <property type="entry name" value="DPCK"/>
    <property type="match status" value="1"/>
</dbReference>
<dbReference type="AlphaFoldDB" id="A0A645HY18"/>
<dbReference type="Gene3D" id="3.40.50.300">
    <property type="entry name" value="P-loop containing nucleotide triphosphate hydrolases"/>
    <property type="match status" value="1"/>
</dbReference>
<reference evidence="3" key="1">
    <citation type="submission" date="2019-08" db="EMBL/GenBank/DDBJ databases">
        <authorList>
            <person name="Kucharzyk K."/>
            <person name="Murdoch R.W."/>
            <person name="Higgins S."/>
            <person name="Loffler F."/>
        </authorList>
    </citation>
    <scope>NUCLEOTIDE SEQUENCE</scope>
</reference>
<dbReference type="PANTHER" id="PTHR10695">
    <property type="entry name" value="DEPHOSPHO-COA KINASE-RELATED"/>
    <property type="match status" value="1"/>
</dbReference>
<dbReference type="HAMAP" id="MF_00376">
    <property type="entry name" value="Dephospho_CoA_kinase"/>
    <property type="match status" value="1"/>
</dbReference>
<organism evidence="3">
    <name type="scientific">bioreactor metagenome</name>
    <dbReference type="NCBI Taxonomy" id="1076179"/>
    <lineage>
        <taxon>unclassified sequences</taxon>
        <taxon>metagenomes</taxon>
        <taxon>ecological metagenomes</taxon>
    </lineage>
</organism>
<dbReference type="PANTHER" id="PTHR10695:SF46">
    <property type="entry name" value="BIFUNCTIONAL COENZYME A SYNTHASE-RELATED"/>
    <property type="match status" value="1"/>
</dbReference>
<dbReference type="EMBL" id="VSSQ01097894">
    <property type="protein sequence ID" value="MPN41074.1"/>
    <property type="molecule type" value="Genomic_DNA"/>
</dbReference>
<gene>
    <name evidence="3" type="primary">coaE_52</name>
    <name evidence="3" type="ORF">SDC9_188614</name>
</gene>
<evidence type="ECO:0000256" key="2">
    <source>
        <dbReference type="ARBA" id="ARBA00022840"/>
    </source>
</evidence>
<keyword evidence="1" id="KW-0547">Nucleotide-binding</keyword>
<comment type="caution">
    <text evidence="3">The sequence shown here is derived from an EMBL/GenBank/DDBJ whole genome shotgun (WGS) entry which is preliminary data.</text>
</comment>